<evidence type="ECO:0000256" key="1">
    <source>
        <dbReference type="SAM" id="SignalP"/>
    </source>
</evidence>
<feature type="domain" description="Bypass of forespore C C-terminal" evidence="2">
    <location>
        <begin position="107"/>
        <end position="183"/>
    </location>
</feature>
<feature type="chain" id="PRO_5011692872" evidence="1">
    <location>
        <begin position="26"/>
        <end position="198"/>
    </location>
</feature>
<dbReference type="Proteomes" id="UP000198855">
    <property type="component" value="Unassembled WGS sequence"/>
</dbReference>
<dbReference type="Gene3D" id="3.30.70.1740">
    <property type="entry name" value="Bypass-of-forespore C, C-terminal domain"/>
    <property type="match status" value="1"/>
</dbReference>
<keyword evidence="1" id="KW-0732">Signal</keyword>
<keyword evidence="4" id="KW-1185">Reference proteome</keyword>
<protein>
    <submittedName>
        <fullName evidence="3">Forespore regulator of the sigma-K checkpoint</fullName>
    </submittedName>
</protein>
<dbReference type="STRING" id="1045775.SAMN05216378_2884"/>
<dbReference type="InterPro" id="IPR038117">
    <property type="entry name" value="BofC_C_sf"/>
</dbReference>
<evidence type="ECO:0000259" key="2">
    <source>
        <dbReference type="Pfam" id="PF08955"/>
    </source>
</evidence>
<feature type="signal peptide" evidence="1">
    <location>
        <begin position="1"/>
        <end position="25"/>
    </location>
</feature>
<name>A0A1I1Z2V1_9BACL</name>
<organism evidence="3 4">
    <name type="scientific">Paenibacillus catalpae</name>
    <dbReference type="NCBI Taxonomy" id="1045775"/>
    <lineage>
        <taxon>Bacteria</taxon>
        <taxon>Bacillati</taxon>
        <taxon>Bacillota</taxon>
        <taxon>Bacilli</taxon>
        <taxon>Bacillales</taxon>
        <taxon>Paenibacillaceae</taxon>
        <taxon>Paenibacillus</taxon>
    </lineage>
</organism>
<sequence length="198" mass="21830">MWTLGSFMIGVAAIVQAVYSAPAAAASGAGAAVSEPGEGNPGLIRILQEHEEPFAVQLHRQYICGEETKPFGQMTSAEVIRILMSHPEWTAMLSQDGQTVLLEHRIEDFSQSCKGNVYIGLDKQGYLSLFEGVPKKEKVVKTFFQLDVRYMESSLPQDKVDSLAKGIKISDIDEYNSVLSTYSDFAMPANQKVMKPTY</sequence>
<accession>A0A1I1Z2V1</accession>
<gene>
    <name evidence="3" type="ORF">SAMN05216378_2884</name>
</gene>
<dbReference type="EMBL" id="FOMT01000002">
    <property type="protein sequence ID" value="SFE24660.1"/>
    <property type="molecule type" value="Genomic_DNA"/>
</dbReference>
<evidence type="ECO:0000313" key="3">
    <source>
        <dbReference type="EMBL" id="SFE24660.1"/>
    </source>
</evidence>
<dbReference type="InterPro" id="IPR015050">
    <property type="entry name" value="BofC_C"/>
</dbReference>
<proteinExistence type="predicted"/>
<dbReference type="Pfam" id="PF08955">
    <property type="entry name" value="BofC_C"/>
    <property type="match status" value="1"/>
</dbReference>
<reference evidence="4" key="1">
    <citation type="submission" date="2016-10" db="EMBL/GenBank/DDBJ databases">
        <authorList>
            <person name="Varghese N."/>
            <person name="Submissions S."/>
        </authorList>
    </citation>
    <scope>NUCLEOTIDE SEQUENCE [LARGE SCALE GENOMIC DNA]</scope>
    <source>
        <strain evidence="4">CGMCC 1.10784</strain>
    </source>
</reference>
<evidence type="ECO:0000313" key="4">
    <source>
        <dbReference type="Proteomes" id="UP000198855"/>
    </source>
</evidence>
<dbReference type="AlphaFoldDB" id="A0A1I1Z2V1"/>